<evidence type="ECO:0000313" key="1">
    <source>
        <dbReference type="EMBL" id="KAF8904781.1"/>
    </source>
</evidence>
<dbReference type="Gene3D" id="3.80.10.10">
    <property type="entry name" value="Ribonuclease Inhibitor"/>
    <property type="match status" value="1"/>
</dbReference>
<comment type="caution">
    <text evidence="1">The sequence shown here is derived from an EMBL/GenBank/DDBJ whole genome shotgun (WGS) entry which is preliminary data.</text>
</comment>
<dbReference type="OrthoDB" id="3264508at2759"/>
<keyword evidence="2" id="KW-1185">Reference proteome</keyword>
<dbReference type="SUPFAM" id="SSF52047">
    <property type="entry name" value="RNI-like"/>
    <property type="match status" value="1"/>
</dbReference>
<reference evidence="1" key="1">
    <citation type="submission" date="2020-11" db="EMBL/GenBank/DDBJ databases">
        <authorList>
            <consortium name="DOE Joint Genome Institute"/>
            <person name="Ahrendt S."/>
            <person name="Riley R."/>
            <person name="Andreopoulos W."/>
            <person name="LaButti K."/>
            <person name="Pangilinan J."/>
            <person name="Ruiz-duenas F.J."/>
            <person name="Barrasa J.M."/>
            <person name="Sanchez-Garcia M."/>
            <person name="Camarero S."/>
            <person name="Miyauchi S."/>
            <person name="Serrano A."/>
            <person name="Linde D."/>
            <person name="Babiker R."/>
            <person name="Drula E."/>
            <person name="Ayuso-Fernandez I."/>
            <person name="Pacheco R."/>
            <person name="Padilla G."/>
            <person name="Ferreira P."/>
            <person name="Barriuso J."/>
            <person name="Kellner H."/>
            <person name="Castanera R."/>
            <person name="Alfaro M."/>
            <person name="Ramirez L."/>
            <person name="Pisabarro A.G."/>
            <person name="Kuo A."/>
            <person name="Tritt A."/>
            <person name="Lipzen A."/>
            <person name="He G."/>
            <person name="Yan M."/>
            <person name="Ng V."/>
            <person name="Cullen D."/>
            <person name="Martin F."/>
            <person name="Rosso M.-N."/>
            <person name="Henrissat B."/>
            <person name="Hibbett D."/>
            <person name="Martinez A.T."/>
            <person name="Grigoriev I.V."/>
        </authorList>
    </citation>
    <scope>NUCLEOTIDE SEQUENCE</scope>
    <source>
        <strain evidence="1">AH 44721</strain>
    </source>
</reference>
<organism evidence="1 2">
    <name type="scientific">Gymnopilus junonius</name>
    <name type="common">Spectacular rustgill mushroom</name>
    <name type="synonym">Gymnopilus spectabilis subsp. junonius</name>
    <dbReference type="NCBI Taxonomy" id="109634"/>
    <lineage>
        <taxon>Eukaryota</taxon>
        <taxon>Fungi</taxon>
        <taxon>Dikarya</taxon>
        <taxon>Basidiomycota</taxon>
        <taxon>Agaricomycotina</taxon>
        <taxon>Agaricomycetes</taxon>
        <taxon>Agaricomycetidae</taxon>
        <taxon>Agaricales</taxon>
        <taxon>Agaricineae</taxon>
        <taxon>Hymenogastraceae</taxon>
        <taxon>Gymnopilus</taxon>
    </lineage>
</organism>
<protein>
    <recommendedName>
        <fullName evidence="3">F-box domain-containing protein</fullName>
    </recommendedName>
</protein>
<evidence type="ECO:0008006" key="3">
    <source>
        <dbReference type="Google" id="ProtNLM"/>
    </source>
</evidence>
<dbReference type="EMBL" id="JADNYJ010000025">
    <property type="protein sequence ID" value="KAF8904781.1"/>
    <property type="molecule type" value="Genomic_DNA"/>
</dbReference>
<sequence>MPSDEGVKLVYDIIARMMEICRDDYDLLARCALVNWEFNQAASRMLYWHVVISPAFSPVLNLRDTGAISESSNFSSACLPRNARYVTTFEVSGHISPRPPPRNTLPEKISNALSIFVNLVSIRFTPKTYHDNLFQDSGIPALLNLKNLTELSVNTSCTDGAHAPKLVEIVGLRKLTLYSPGRTILELLPAWIERLCKSLVELHLRDNCGSITPGVLKSFVPHIEQSLQAFTLGLSYSLTDDDVFTFLGHIKNLKHLELMYYWARRIYPHKMLMPIDAPHPRLSSLRSFTVNYPHLRTRKEVNEFDKWVRRAITGSTDLHTLRLRCEDDYSHLSHDALIVHLVEKHSKTLKVLELTFVSIDKLTSLCAFFQGLEELSLQAGMNSIPTFIQFLPDYLPHLHTASFEIRNVPAAYRAPDALIINTMRKGAPSLRRLTVDGDLWEVRSPHRLRLLNSV</sequence>
<name>A0A9P5TQ78_GYMJU</name>
<gene>
    <name evidence="1" type="ORF">CPB84DRAFT_1677109</name>
</gene>
<proteinExistence type="predicted"/>
<accession>A0A9P5TQ78</accession>
<evidence type="ECO:0000313" key="2">
    <source>
        <dbReference type="Proteomes" id="UP000724874"/>
    </source>
</evidence>
<dbReference type="AlphaFoldDB" id="A0A9P5TQ78"/>
<dbReference type="InterPro" id="IPR032675">
    <property type="entry name" value="LRR_dom_sf"/>
</dbReference>
<dbReference type="Proteomes" id="UP000724874">
    <property type="component" value="Unassembled WGS sequence"/>
</dbReference>